<dbReference type="PIRSF" id="PIRSF000709">
    <property type="entry name" value="6PFK_2-Ptase"/>
    <property type="match status" value="1"/>
</dbReference>
<organism evidence="1 2">
    <name type="scientific">Marinicrinis lubricantis</name>
    <dbReference type="NCBI Taxonomy" id="2086470"/>
    <lineage>
        <taxon>Bacteria</taxon>
        <taxon>Bacillati</taxon>
        <taxon>Bacillota</taxon>
        <taxon>Bacilli</taxon>
        <taxon>Bacillales</taxon>
        <taxon>Paenibacillaceae</taxon>
    </lineage>
</organism>
<dbReference type="CDD" id="cd07067">
    <property type="entry name" value="HP_PGM_like"/>
    <property type="match status" value="1"/>
</dbReference>
<dbReference type="InterPro" id="IPR013078">
    <property type="entry name" value="His_Pase_superF_clade-1"/>
</dbReference>
<dbReference type="EMBL" id="JBHSQV010000186">
    <property type="protein sequence ID" value="MFC5988961.1"/>
    <property type="molecule type" value="Genomic_DNA"/>
</dbReference>
<keyword evidence="1" id="KW-0378">Hydrolase</keyword>
<dbReference type="PANTHER" id="PTHR48100">
    <property type="entry name" value="BROAD-SPECIFICITY PHOSPHATASE YOR283W-RELATED"/>
    <property type="match status" value="1"/>
</dbReference>
<protein>
    <submittedName>
        <fullName evidence="1">Histidine phosphatase family protein</fullName>
        <ecNumber evidence="1">3.1.3.-</ecNumber>
    </submittedName>
</protein>
<sequence>MTRLIMLRHGETEWNAANNRFCGHSDIPLSETGRRQAEAAADWLKDIHVDHIYASTLQRAVETAAFIAHRHQLPVKQEQDLQEINYGRWEGLTQPEIEQQYPHSWSGWFRQPEDFPAGEVGENALQLYNRYEQCIHALCARHSGEHIVIVSHSAAIRIFLTGVLQMPLRAYRKLVLHNTGVCVLETAPEGVLKLLQFNGKPHAL</sequence>
<accession>A0ABW1IVE3</accession>
<dbReference type="SUPFAM" id="SSF53254">
    <property type="entry name" value="Phosphoglycerate mutase-like"/>
    <property type="match status" value="1"/>
</dbReference>
<dbReference type="GO" id="GO:0016787">
    <property type="term" value="F:hydrolase activity"/>
    <property type="evidence" value="ECO:0007669"/>
    <property type="project" value="UniProtKB-KW"/>
</dbReference>
<dbReference type="Pfam" id="PF00300">
    <property type="entry name" value="His_Phos_1"/>
    <property type="match status" value="1"/>
</dbReference>
<gene>
    <name evidence="1" type="ORF">ACFPXP_21365</name>
</gene>
<dbReference type="Proteomes" id="UP001596250">
    <property type="component" value="Unassembled WGS sequence"/>
</dbReference>
<dbReference type="Gene3D" id="3.40.50.1240">
    <property type="entry name" value="Phosphoglycerate mutase-like"/>
    <property type="match status" value="1"/>
</dbReference>
<comment type="caution">
    <text evidence="1">The sequence shown here is derived from an EMBL/GenBank/DDBJ whole genome shotgun (WGS) entry which is preliminary data.</text>
</comment>
<keyword evidence="2" id="KW-1185">Reference proteome</keyword>
<dbReference type="InterPro" id="IPR029033">
    <property type="entry name" value="His_PPase_superfam"/>
</dbReference>
<dbReference type="SMART" id="SM00855">
    <property type="entry name" value="PGAM"/>
    <property type="match status" value="1"/>
</dbReference>
<dbReference type="InterPro" id="IPR001345">
    <property type="entry name" value="PG/BPGM_mutase_AS"/>
</dbReference>
<dbReference type="InterPro" id="IPR050275">
    <property type="entry name" value="PGM_Phosphatase"/>
</dbReference>
<dbReference type="PROSITE" id="PS00175">
    <property type="entry name" value="PG_MUTASE"/>
    <property type="match status" value="1"/>
</dbReference>
<dbReference type="EC" id="3.1.3.-" evidence="1"/>
<evidence type="ECO:0000313" key="2">
    <source>
        <dbReference type="Proteomes" id="UP001596250"/>
    </source>
</evidence>
<name>A0ABW1IVE3_9BACL</name>
<proteinExistence type="predicted"/>
<dbReference type="RefSeq" id="WP_379896492.1">
    <property type="nucleotide sequence ID" value="NZ_CBCSCT010000005.1"/>
</dbReference>
<reference evidence="2" key="1">
    <citation type="journal article" date="2019" name="Int. J. Syst. Evol. Microbiol.">
        <title>The Global Catalogue of Microorganisms (GCM) 10K type strain sequencing project: providing services to taxonomists for standard genome sequencing and annotation.</title>
        <authorList>
            <consortium name="The Broad Institute Genomics Platform"/>
            <consortium name="The Broad Institute Genome Sequencing Center for Infectious Disease"/>
            <person name="Wu L."/>
            <person name="Ma J."/>
        </authorList>
    </citation>
    <scope>NUCLEOTIDE SEQUENCE [LARGE SCALE GENOMIC DNA]</scope>
    <source>
        <strain evidence="2">CCM 8749</strain>
    </source>
</reference>
<evidence type="ECO:0000313" key="1">
    <source>
        <dbReference type="EMBL" id="MFC5988961.1"/>
    </source>
</evidence>